<dbReference type="Gene3D" id="3.40.630.190">
    <property type="entry name" value="LCP protein"/>
    <property type="match status" value="1"/>
</dbReference>
<evidence type="ECO:0000313" key="6">
    <source>
        <dbReference type="Proteomes" id="UP000317982"/>
    </source>
</evidence>
<evidence type="ECO:0000256" key="2">
    <source>
        <dbReference type="SAM" id="MobiDB-lite"/>
    </source>
</evidence>
<dbReference type="Proteomes" id="UP000317982">
    <property type="component" value="Unassembled WGS sequence"/>
</dbReference>
<organism evidence="5 6">
    <name type="scientific">Cryptosporangium phraense</name>
    <dbReference type="NCBI Taxonomy" id="2593070"/>
    <lineage>
        <taxon>Bacteria</taxon>
        <taxon>Bacillati</taxon>
        <taxon>Actinomycetota</taxon>
        <taxon>Actinomycetes</taxon>
        <taxon>Cryptosporangiales</taxon>
        <taxon>Cryptosporangiaceae</taxon>
        <taxon>Cryptosporangium</taxon>
    </lineage>
</organism>
<dbReference type="Pfam" id="PF03816">
    <property type="entry name" value="LytR_cpsA_psr"/>
    <property type="match status" value="1"/>
</dbReference>
<reference evidence="5 6" key="1">
    <citation type="submission" date="2019-07" db="EMBL/GenBank/DDBJ databases">
        <title>Cryptosporangium phraense sp. nov., isolated from plant litter.</title>
        <authorList>
            <person name="Suriyachadkun C."/>
        </authorList>
    </citation>
    <scope>NUCLEOTIDE SEQUENCE [LARGE SCALE GENOMIC DNA]</scope>
    <source>
        <strain evidence="5 6">A-T 5661</strain>
    </source>
</reference>
<dbReference type="AlphaFoldDB" id="A0A545ATL2"/>
<evidence type="ECO:0000256" key="3">
    <source>
        <dbReference type="SAM" id="Phobius"/>
    </source>
</evidence>
<accession>A0A545ATL2</accession>
<comment type="similarity">
    <text evidence="1">Belongs to the LytR/CpsA/Psr (LCP) family.</text>
</comment>
<dbReference type="PANTHER" id="PTHR33392">
    <property type="entry name" value="POLYISOPRENYL-TEICHOIC ACID--PEPTIDOGLYCAN TEICHOIC ACID TRANSFERASE TAGU"/>
    <property type="match status" value="1"/>
</dbReference>
<sequence>MGQDTLTSLGSPERTGSPTPNTPDPGPGRPPKPPRHPGTWKGAPRWAWLAVAAGAVLVLISGVVLIGVPTAVNHYAGKITHSGGLGDAADTGKSIEGPINLLLAGIDERSTDPTAGVRADSIIIAHINAAHDRAYLASIPRDSLVDIPAFPDTQYPGGRDKINAAFQFGYRKDGGREKGLALLANTVSDLMGGMKFDGAAIVNFAGLESVVTALGGVRMCVDEKVTSIHIGWDKTTGKRAAPYYINPDGTPAGLRYNVRPQVYYPGCRNFTNWQALDYARQRDLLANNDGDYGRQRHQQQLIKAIMQKATSSGVVTNPVKVNKVLESLGGAVSFYNNNVSITDWVFTLKGIKPEQLTMVKTNDGKFNAEMVDGIWYEKLSDKSLEMLQAIKNDTMDQFVAANPTWISAA</sequence>
<comment type="caution">
    <text evidence="5">The sequence shown here is derived from an EMBL/GenBank/DDBJ whole genome shotgun (WGS) entry which is preliminary data.</text>
</comment>
<keyword evidence="3" id="KW-0812">Transmembrane</keyword>
<dbReference type="OrthoDB" id="5171929at2"/>
<dbReference type="InterPro" id="IPR050922">
    <property type="entry name" value="LytR/CpsA/Psr_CW_biosynth"/>
</dbReference>
<evidence type="ECO:0000313" key="5">
    <source>
        <dbReference type="EMBL" id="TQS44667.1"/>
    </source>
</evidence>
<feature type="transmembrane region" description="Helical" evidence="3">
    <location>
        <begin position="46"/>
        <end position="68"/>
    </location>
</feature>
<dbReference type="EMBL" id="VIRS01000007">
    <property type="protein sequence ID" value="TQS44667.1"/>
    <property type="molecule type" value="Genomic_DNA"/>
</dbReference>
<gene>
    <name evidence="5" type="ORF">FL583_11855</name>
</gene>
<feature type="domain" description="Cell envelope-related transcriptional attenuator" evidence="4">
    <location>
        <begin position="118"/>
        <end position="310"/>
    </location>
</feature>
<feature type="region of interest" description="Disordered" evidence="2">
    <location>
        <begin position="1"/>
        <end position="40"/>
    </location>
</feature>
<keyword evidence="3" id="KW-0472">Membrane</keyword>
<keyword evidence="3" id="KW-1133">Transmembrane helix</keyword>
<dbReference type="InParanoid" id="A0A545ATL2"/>
<keyword evidence="6" id="KW-1185">Reference proteome</keyword>
<feature type="compositionally biased region" description="Pro residues" evidence="2">
    <location>
        <begin position="20"/>
        <end position="31"/>
    </location>
</feature>
<dbReference type="InterPro" id="IPR004474">
    <property type="entry name" value="LytR_CpsA_psr"/>
</dbReference>
<dbReference type="PANTHER" id="PTHR33392:SF6">
    <property type="entry name" value="POLYISOPRENYL-TEICHOIC ACID--PEPTIDOGLYCAN TEICHOIC ACID TRANSFERASE TAGU"/>
    <property type="match status" value="1"/>
</dbReference>
<evidence type="ECO:0000259" key="4">
    <source>
        <dbReference type="Pfam" id="PF03816"/>
    </source>
</evidence>
<proteinExistence type="inferred from homology"/>
<protein>
    <submittedName>
        <fullName evidence="5">LytR family transcriptional regulator</fullName>
    </submittedName>
</protein>
<evidence type="ECO:0000256" key="1">
    <source>
        <dbReference type="ARBA" id="ARBA00006068"/>
    </source>
</evidence>
<feature type="compositionally biased region" description="Polar residues" evidence="2">
    <location>
        <begin position="1"/>
        <end position="10"/>
    </location>
</feature>
<name>A0A545ATL2_9ACTN</name>